<evidence type="ECO:0000259" key="9">
    <source>
        <dbReference type="Pfam" id="PF12821"/>
    </source>
</evidence>
<sequence>MQEVGTFCLQIGFSYLATVAFGICTNVPRRALNACGLTGAAGWIVYWVLFQFHLGRMLPNLLGAFVIALVSLFFARRNKIPVIIFNIPGLVPLVPGGLAYQAVRAFVLGQYLNGIQYAIQVAMIAGALAIGFMLAQFVGNSRLLHWHR</sequence>
<evidence type="ECO:0000256" key="5">
    <source>
        <dbReference type="ARBA" id="ARBA00022989"/>
    </source>
</evidence>
<evidence type="ECO:0000313" key="10">
    <source>
        <dbReference type="EMBL" id="KRK39810.1"/>
    </source>
</evidence>
<dbReference type="PANTHER" id="PTHR34390:SF1">
    <property type="entry name" value="SUCCINATE TRANSPORTER SUBUNIT YJJB-RELATED"/>
    <property type="match status" value="1"/>
</dbReference>
<gene>
    <name evidence="10" type="ORF">FC07_GL002304</name>
</gene>
<dbReference type="PANTHER" id="PTHR34390">
    <property type="entry name" value="UPF0442 PROTEIN YJJB-RELATED"/>
    <property type="match status" value="1"/>
</dbReference>
<evidence type="ECO:0000256" key="4">
    <source>
        <dbReference type="ARBA" id="ARBA00022692"/>
    </source>
</evidence>
<comment type="subcellular location">
    <subcellularLocation>
        <location evidence="1">Cell membrane</location>
        <topology evidence="1">Multi-pass membrane protein</topology>
    </subcellularLocation>
</comment>
<dbReference type="RefSeq" id="WP_057904158.1">
    <property type="nucleotide sequence ID" value="NZ_AZDA01000039.1"/>
</dbReference>
<dbReference type="OrthoDB" id="9810047at2"/>
<feature type="domain" description="Threonine/Serine exporter ThrE" evidence="9">
    <location>
        <begin position="11"/>
        <end position="138"/>
    </location>
</feature>
<feature type="transmembrane region" description="Helical" evidence="8">
    <location>
        <begin position="82"/>
        <end position="103"/>
    </location>
</feature>
<evidence type="ECO:0000256" key="7">
    <source>
        <dbReference type="ARBA" id="ARBA00034125"/>
    </source>
</evidence>
<dbReference type="EMBL" id="AZDA01000039">
    <property type="protein sequence ID" value="KRK39810.1"/>
    <property type="molecule type" value="Genomic_DNA"/>
</dbReference>
<accession>A0A0R1H862</accession>
<evidence type="ECO:0000256" key="2">
    <source>
        <dbReference type="ARBA" id="ARBA00022475"/>
    </source>
</evidence>
<dbReference type="GO" id="GO:0005886">
    <property type="term" value="C:plasma membrane"/>
    <property type="evidence" value="ECO:0007669"/>
    <property type="project" value="UniProtKB-SubCell"/>
</dbReference>
<evidence type="ECO:0000313" key="11">
    <source>
        <dbReference type="Proteomes" id="UP000051461"/>
    </source>
</evidence>
<evidence type="ECO:0000256" key="6">
    <source>
        <dbReference type="ARBA" id="ARBA00023136"/>
    </source>
</evidence>
<keyword evidence="6 8" id="KW-0472">Membrane</keyword>
<name>A0A0R1H862_9LACO</name>
<evidence type="ECO:0000256" key="1">
    <source>
        <dbReference type="ARBA" id="ARBA00004651"/>
    </source>
</evidence>
<keyword evidence="3" id="KW-0997">Cell inner membrane</keyword>
<dbReference type="Proteomes" id="UP000051461">
    <property type="component" value="Unassembled WGS sequence"/>
</dbReference>
<organism evidence="10 11">
    <name type="scientific">Loigolactobacillus bifermentans DSM 20003</name>
    <dbReference type="NCBI Taxonomy" id="1423726"/>
    <lineage>
        <taxon>Bacteria</taxon>
        <taxon>Bacillati</taxon>
        <taxon>Bacillota</taxon>
        <taxon>Bacilli</taxon>
        <taxon>Lactobacillales</taxon>
        <taxon>Lactobacillaceae</taxon>
        <taxon>Loigolactobacillus</taxon>
    </lineage>
</organism>
<comment type="similarity">
    <text evidence="7">Belongs to the ThrE exporter (TC 2.A.79) family.</text>
</comment>
<keyword evidence="4 8" id="KW-0812">Transmembrane</keyword>
<dbReference type="InterPro" id="IPR024528">
    <property type="entry name" value="ThrE_2"/>
</dbReference>
<feature type="transmembrane region" description="Helical" evidence="8">
    <location>
        <begin position="6"/>
        <end position="24"/>
    </location>
</feature>
<evidence type="ECO:0000256" key="8">
    <source>
        <dbReference type="SAM" id="Phobius"/>
    </source>
</evidence>
<keyword evidence="11" id="KW-1185">Reference proteome</keyword>
<dbReference type="Pfam" id="PF12821">
    <property type="entry name" value="ThrE_2"/>
    <property type="match status" value="1"/>
</dbReference>
<dbReference type="STRING" id="1423726.FC07_GL002304"/>
<reference evidence="10 11" key="1">
    <citation type="journal article" date="2015" name="Genome Announc.">
        <title>Expanding the biotechnology potential of lactobacilli through comparative genomics of 213 strains and associated genera.</title>
        <authorList>
            <person name="Sun Z."/>
            <person name="Harris H.M."/>
            <person name="McCann A."/>
            <person name="Guo C."/>
            <person name="Argimon S."/>
            <person name="Zhang W."/>
            <person name="Yang X."/>
            <person name="Jeffery I.B."/>
            <person name="Cooney J.C."/>
            <person name="Kagawa T.F."/>
            <person name="Liu W."/>
            <person name="Song Y."/>
            <person name="Salvetti E."/>
            <person name="Wrobel A."/>
            <person name="Rasinkangas P."/>
            <person name="Parkhill J."/>
            <person name="Rea M.C."/>
            <person name="O'Sullivan O."/>
            <person name="Ritari J."/>
            <person name="Douillard F.P."/>
            <person name="Paul Ross R."/>
            <person name="Yang R."/>
            <person name="Briner A.E."/>
            <person name="Felis G.E."/>
            <person name="de Vos W.M."/>
            <person name="Barrangou R."/>
            <person name="Klaenhammer T.R."/>
            <person name="Caufield P.W."/>
            <person name="Cui Y."/>
            <person name="Zhang H."/>
            <person name="O'Toole P.W."/>
        </authorList>
    </citation>
    <scope>NUCLEOTIDE SEQUENCE [LARGE SCALE GENOMIC DNA]</scope>
    <source>
        <strain evidence="10 11">DSM 20003</strain>
    </source>
</reference>
<dbReference type="PATRIC" id="fig|1423726.3.peg.2390"/>
<protein>
    <submittedName>
        <fullName evidence="10">Integral membrane protein</fullName>
    </submittedName>
</protein>
<dbReference type="AlphaFoldDB" id="A0A0R1H862"/>
<feature type="transmembrane region" description="Helical" evidence="8">
    <location>
        <begin position="56"/>
        <end position="75"/>
    </location>
</feature>
<keyword evidence="5 8" id="KW-1133">Transmembrane helix</keyword>
<dbReference type="GO" id="GO:0015744">
    <property type="term" value="P:succinate transport"/>
    <property type="evidence" value="ECO:0007669"/>
    <property type="project" value="TreeGrafter"/>
</dbReference>
<comment type="caution">
    <text evidence="10">The sequence shown here is derived from an EMBL/GenBank/DDBJ whole genome shotgun (WGS) entry which is preliminary data.</text>
</comment>
<dbReference type="InterPro" id="IPR050539">
    <property type="entry name" value="ThrE_Dicarb/AminoAcid_Exp"/>
</dbReference>
<feature type="transmembrane region" description="Helical" evidence="8">
    <location>
        <begin position="115"/>
        <end position="138"/>
    </location>
</feature>
<keyword evidence="2" id="KW-1003">Cell membrane</keyword>
<evidence type="ECO:0000256" key="3">
    <source>
        <dbReference type="ARBA" id="ARBA00022519"/>
    </source>
</evidence>
<proteinExistence type="inferred from homology"/>
<feature type="transmembrane region" description="Helical" evidence="8">
    <location>
        <begin position="31"/>
        <end position="50"/>
    </location>
</feature>